<dbReference type="InterPro" id="IPR003593">
    <property type="entry name" value="AAA+_ATPase"/>
</dbReference>
<feature type="region of interest" description="Disordered" evidence="4">
    <location>
        <begin position="59"/>
        <end position="103"/>
    </location>
</feature>
<proteinExistence type="inferred from homology"/>
<evidence type="ECO:0000313" key="7">
    <source>
        <dbReference type="Proteomes" id="UP000813462"/>
    </source>
</evidence>
<dbReference type="InterPro" id="IPR003959">
    <property type="entry name" value="ATPase_AAA_core"/>
</dbReference>
<feature type="compositionally biased region" description="Low complexity" evidence="4">
    <location>
        <begin position="91"/>
        <end position="102"/>
    </location>
</feature>
<dbReference type="SMART" id="SM00382">
    <property type="entry name" value="AAA"/>
    <property type="match status" value="1"/>
</dbReference>
<dbReference type="FunFam" id="3.40.50.300:FF:000365">
    <property type="entry name" value="Ribosome biogenesis ATPase RIX7"/>
    <property type="match status" value="1"/>
</dbReference>
<dbReference type="GO" id="GO:0005524">
    <property type="term" value="F:ATP binding"/>
    <property type="evidence" value="ECO:0007669"/>
    <property type="project" value="UniProtKB-KW"/>
</dbReference>
<gene>
    <name evidence="6" type="ORF">FEM48_Zijuj03G0004600</name>
</gene>
<evidence type="ECO:0000256" key="1">
    <source>
        <dbReference type="ARBA" id="ARBA00006914"/>
    </source>
</evidence>
<evidence type="ECO:0000256" key="2">
    <source>
        <dbReference type="ARBA" id="ARBA00022741"/>
    </source>
</evidence>
<evidence type="ECO:0000256" key="3">
    <source>
        <dbReference type="ARBA" id="ARBA00022840"/>
    </source>
</evidence>
<feature type="domain" description="AAA+ ATPase" evidence="5">
    <location>
        <begin position="207"/>
        <end position="357"/>
    </location>
</feature>
<evidence type="ECO:0000256" key="4">
    <source>
        <dbReference type="SAM" id="MobiDB-lite"/>
    </source>
</evidence>
<dbReference type="SUPFAM" id="SSF52540">
    <property type="entry name" value="P-loop containing nucleoside triphosphate hydrolases"/>
    <property type="match status" value="2"/>
</dbReference>
<evidence type="ECO:0000259" key="5">
    <source>
        <dbReference type="SMART" id="SM00382"/>
    </source>
</evidence>
<comment type="similarity">
    <text evidence="1">Belongs to the AAA ATPase family.</text>
</comment>
<dbReference type="EMBL" id="JAEACU010000003">
    <property type="protein sequence ID" value="KAH7536626.1"/>
    <property type="molecule type" value="Genomic_DNA"/>
</dbReference>
<reference evidence="6" key="1">
    <citation type="journal article" date="2021" name="Front. Plant Sci.">
        <title>Chromosome-Scale Genome Assembly for Chinese Sour Jujube and Insights Into Its Genome Evolution and Domestication Signature.</title>
        <authorList>
            <person name="Shen L.-Y."/>
            <person name="Luo H."/>
            <person name="Wang X.-L."/>
            <person name="Wang X.-M."/>
            <person name="Qiu X.-J."/>
            <person name="Liu H."/>
            <person name="Zhou S.-S."/>
            <person name="Jia K.-H."/>
            <person name="Nie S."/>
            <person name="Bao Y.-T."/>
            <person name="Zhang R.-G."/>
            <person name="Yun Q.-Z."/>
            <person name="Chai Y.-H."/>
            <person name="Lu J.-Y."/>
            <person name="Li Y."/>
            <person name="Zhao S.-W."/>
            <person name="Mao J.-F."/>
            <person name="Jia S.-G."/>
            <person name="Mao Y.-M."/>
        </authorList>
    </citation>
    <scope>NUCLEOTIDE SEQUENCE</scope>
    <source>
        <strain evidence="6">AT0</strain>
        <tissue evidence="6">Leaf</tissue>
    </source>
</reference>
<name>A0A978VM51_ZIZJJ</name>
<protein>
    <recommendedName>
        <fullName evidence="5">AAA+ ATPase domain-containing protein</fullName>
    </recommendedName>
</protein>
<dbReference type="GO" id="GO:0016887">
    <property type="term" value="F:ATP hydrolysis activity"/>
    <property type="evidence" value="ECO:0007669"/>
    <property type="project" value="InterPro"/>
</dbReference>
<comment type="caution">
    <text evidence="6">The sequence shown here is derived from an EMBL/GenBank/DDBJ whole genome shotgun (WGS) entry which is preliminary data.</text>
</comment>
<dbReference type="Gene3D" id="1.10.8.60">
    <property type="match status" value="1"/>
</dbReference>
<sequence length="571" mass="63343">MKKRSAGSNLIKLRRRIEHFKHRESSSVDEIVDHLRNNYQDYNRIKLNDLNRLVEKTQRSFHRQTNAPMPTPSGGRSLQQIENDHDHSSSSEESGAVSTTSELDLTKSTLRASYTKSNTTRKAAAAASDEKNKMELAAGDNKIDMFDISILPNESGREAQVVVVKGNEGGPKFKDLGGMDKVLKELKKEFLVSLCHPQSVWLLGMKPMAGVLLHGPPGCGKTTLAHAIDNETGLSFYRISATEVISGVSGASEENIRELFQKACRTAPSIVFIDEIDTIASKRENLQRQMDRQVVTQLITCMDELHRPTVAHSDSETSDNTSGNVLVIGATNWPNTIDPARRRPGGFGREIELGVPDENARAQILAVITSNRRVEGSFDLLKIARSTAGFVGADLVDVVDKAANLALNRVIDERKSLISEDSMDKEHSIWWRRPLSPEEEDNLFITMADCEQAVKQVQPSSKREGFSTIPDEKWEDVGGLDLLREEFVRDIVWHVKYPEIHQEYEEHMEAGILLYGPPGCGKTLLAKAIANEAGLNFIHIIVDALTKERGTDGGPVADRLLNQVKSSAEAY</sequence>
<evidence type="ECO:0000313" key="6">
    <source>
        <dbReference type="EMBL" id="KAH7536626.1"/>
    </source>
</evidence>
<dbReference type="PANTHER" id="PTHR48470">
    <property type="entry name" value="CELL DIVISION CONTROL PROTEIN 48 C ISOFORM 1"/>
    <property type="match status" value="1"/>
</dbReference>
<dbReference type="InterPro" id="IPR041569">
    <property type="entry name" value="AAA_lid_3"/>
</dbReference>
<dbReference type="InterPro" id="IPR027417">
    <property type="entry name" value="P-loop_NTPase"/>
</dbReference>
<dbReference type="Pfam" id="PF17862">
    <property type="entry name" value="AAA_lid_3"/>
    <property type="match status" value="1"/>
</dbReference>
<dbReference type="InterPro" id="IPR055278">
    <property type="entry name" value="CDC48c"/>
</dbReference>
<dbReference type="AlphaFoldDB" id="A0A978VM51"/>
<feature type="compositionally biased region" description="Polar residues" evidence="4">
    <location>
        <begin position="63"/>
        <end position="81"/>
    </location>
</feature>
<organism evidence="6 7">
    <name type="scientific">Ziziphus jujuba var. spinosa</name>
    <dbReference type="NCBI Taxonomy" id="714518"/>
    <lineage>
        <taxon>Eukaryota</taxon>
        <taxon>Viridiplantae</taxon>
        <taxon>Streptophyta</taxon>
        <taxon>Embryophyta</taxon>
        <taxon>Tracheophyta</taxon>
        <taxon>Spermatophyta</taxon>
        <taxon>Magnoliopsida</taxon>
        <taxon>eudicotyledons</taxon>
        <taxon>Gunneridae</taxon>
        <taxon>Pentapetalae</taxon>
        <taxon>rosids</taxon>
        <taxon>fabids</taxon>
        <taxon>Rosales</taxon>
        <taxon>Rhamnaceae</taxon>
        <taxon>Paliureae</taxon>
        <taxon>Ziziphus</taxon>
    </lineage>
</organism>
<keyword evidence="2" id="KW-0547">Nucleotide-binding</keyword>
<accession>A0A978VM51</accession>
<dbReference type="Proteomes" id="UP000813462">
    <property type="component" value="Unassembled WGS sequence"/>
</dbReference>
<keyword evidence="3" id="KW-0067">ATP-binding</keyword>
<dbReference type="Gene3D" id="3.40.50.300">
    <property type="entry name" value="P-loop containing nucleotide triphosphate hydrolases"/>
    <property type="match status" value="2"/>
</dbReference>
<dbReference type="PANTHER" id="PTHR48470:SF1">
    <property type="entry name" value="CELL DIVISION CONTROL PROTEIN 48 C ISOFORM 1"/>
    <property type="match status" value="1"/>
</dbReference>
<dbReference type="Pfam" id="PF00004">
    <property type="entry name" value="AAA"/>
    <property type="match status" value="2"/>
</dbReference>